<dbReference type="Gene3D" id="3.30.230.30">
    <property type="entry name" value="Impact, N-terminal domain"/>
    <property type="match status" value="1"/>
</dbReference>
<dbReference type="Proteomes" id="UP000240717">
    <property type="component" value="Unassembled WGS sequence"/>
</dbReference>
<evidence type="ECO:0000259" key="3">
    <source>
        <dbReference type="Pfam" id="PF09186"/>
    </source>
</evidence>
<dbReference type="InterPro" id="IPR035647">
    <property type="entry name" value="EFG_III/V"/>
</dbReference>
<protein>
    <submittedName>
        <fullName evidence="4">YigZ family protein</fullName>
    </submittedName>
</protein>
<dbReference type="RefSeq" id="WP_107532215.1">
    <property type="nucleotide sequence ID" value="NZ_PZEV01000026.1"/>
</dbReference>
<dbReference type="GO" id="GO:0006446">
    <property type="term" value="P:regulation of translational initiation"/>
    <property type="evidence" value="ECO:0007669"/>
    <property type="project" value="TreeGrafter"/>
</dbReference>
<feature type="domain" description="Impact N-terminal" evidence="2">
    <location>
        <begin position="20"/>
        <end position="124"/>
    </location>
</feature>
<sequence length="213" mass="23800">MTKPIITIKEEHTIENTINKSRFISHIKPVASEDEAKAFINEIKAQHKDATHNCSAYTVGPEMNIQKANDDGEPSGTAGVPMLEILKKLDLHDVCVVVTRYFGGIKLGGGGLIRAYSGAVRDVIYDIGRVELRAAIPTTVTLNYDQTGKFEYELGSTSFMLRNQFYTDKVSYQIDVVETEYDDFIAFLNKTTAGNYELNTEDIKMLPFDITTD</sequence>
<dbReference type="InterPro" id="IPR015796">
    <property type="entry name" value="Impact_YigZ-like"/>
</dbReference>
<dbReference type="SUPFAM" id="SSF54211">
    <property type="entry name" value="Ribosomal protein S5 domain 2-like"/>
    <property type="match status" value="1"/>
</dbReference>
<organism evidence="4 5">
    <name type="scientific">Staphylococcus warneri</name>
    <dbReference type="NCBI Taxonomy" id="1292"/>
    <lineage>
        <taxon>Bacteria</taxon>
        <taxon>Bacillati</taxon>
        <taxon>Bacillota</taxon>
        <taxon>Bacilli</taxon>
        <taxon>Bacillales</taxon>
        <taxon>Staphylococcaceae</taxon>
        <taxon>Staphylococcus</taxon>
    </lineage>
</organism>
<dbReference type="InterPro" id="IPR023582">
    <property type="entry name" value="Impact"/>
</dbReference>
<dbReference type="PANTHER" id="PTHR16301:SF20">
    <property type="entry name" value="IMPACT FAMILY MEMBER YIGZ"/>
    <property type="match status" value="1"/>
</dbReference>
<name>A0A2T4PZH2_STAWA</name>
<dbReference type="InterPro" id="IPR020568">
    <property type="entry name" value="Ribosomal_Su5_D2-typ_SF"/>
</dbReference>
<dbReference type="GO" id="GO:0005737">
    <property type="term" value="C:cytoplasm"/>
    <property type="evidence" value="ECO:0007669"/>
    <property type="project" value="TreeGrafter"/>
</dbReference>
<dbReference type="InterPro" id="IPR001498">
    <property type="entry name" value="Impact_N"/>
</dbReference>
<dbReference type="PROSITE" id="PS00910">
    <property type="entry name" value="UPF0029"/>
    <property type="match status" value="1"/>
</dbReference>
<evidence type="ECO:0000313" key="4">
    <source>
        <dbReference type="EMBL" id="PTI50583.1"/>
    </source>
</evidence>
<dbReference type="EMBL" id="PZEV01000026">
    <property type="protein sequence ID" value="PTI50583.1"/>
    <property type="molecule type" value="Genomic_DNA"/>
</dbReference>
<dbReference type="Pfam" id="PF01205">
    <property type="entry name" value="Impact_N"/>
    <property type="match status" value="1"/>
</dbReference>
<evidence type="ECO:0000259" key="2">
    <source>
        <dbReference type="Pfam" id="PF01205"/>
    </source>
</evidence>
<dbReference type="STRING" id="1194526.A284_09570"/>
<dbReference type="NCBIfam" id="TIGR00257">
    <property type="entry name" value="IMPACT_YIGZ"/>
    <property type="match status" value="1"/>
</dbReference>
<dbReference type="Pfam" id="PF09186">
    <property type="entry name" value="DUF1949"/>
    <property type="match status" value="1"/>
</dbReference>
<gene>
    <name evidence="4" type="ORF">BU085_08285</name>
</gene>
<proteinExistence type="inferred from homology"/>
<dbReference type="InterPro" id="IPR015269">
    <property type="entry name" value="UPF0029_Impact_C"/>
</dbReference>
<reference evidence="4 5" key="1">
    <citation type="journal article" date="2016" name="Front. Microbiol.">
        <title>Comprehensive Phylogenetic Analysis of Bovine Non-aureus Staphylococci Species Based on Whole-Genome Sequencing.</title>
        <authorList>
            <person name="Naushad S."/>
            <person name="Barkema H.W."/>
            <person name="Luby C."/>
            <person name="Condas L.A."/>
            <person name="Nobrega D.B."/>
            <person name="Carson D.A."/>
            <person name="De Buck J."/>
        </authorList>
    </citation>
    <scope>NUCLEOTIDE SEQUENCE [LARGE SCALE GENOMIC DNA]</scope>
    <source>
        <strain evidence="4 5">SNUC 2993</strain>
    </source>
</reference>
<accession>A0A2T4PZH2</accession>
<comment type="caution">
    <text evidence="4">The sequence shown here is derived from an EMBL/GenBank/DDBJ whole genome shotgun (WGS) entry which is preliminary data.</text>
</comment>
<feature type="domain" description="UPF0029" evidence="3">
    <location>
        <begin position="140"/>
        <end position="194"/>
    </location>
</feature>
<dbReference type="AlphaFoldDB" id="A0A2T4PZH2"/>
<evidence type="ECO:0000256" key="1">
    <source>
        <dbReference type="ARBA" id="ARBA00007665"/>
    </source>
</evidence>
<dbReference type="SUPFAM" id="SSF54980">
    <property type="entry name" value="EF-G C-terminal domain-like"/>
    <property type="match status" value="1"/>
</dbReference>
<dbReference type="InterPro" id="IPR020569">
    <property type="entry name" value="UPF0029_Impact_CS"/>
</dbReference>
<comment type="similarity">
    <text evidence="1">Belongs to the IMPACT family.</text>
</comment>
<dbReference type="InterPro" id="IPR036956">
    <property type="entry name" value="Impact_N_sf"/>
</dbReference>
<evidence type="ECO:0000313" key="5">
    <source>
        <dbReference type="Proteomes" id="UP000240717"/>
    </source>
</evidence>
<dbReference type="PANTHER" id="PTHR16301">
    <property type="entry name" value="IMPACT-RELATED"/>
    <property type="match status" value="1"/>
</dbReference>